<sequence length="90" mass="10560">MKEMINTKVENFKIRFAEEKDTKLILDFIKELADYEKLLNEVVATEEILHDSLFVRKKAEVIIGEYASKPIGFALFFYNFSTFLGKRGYI</sequence>
<protein>
    <recommendedName>
        <fullName evidence="5">N-acetyltransferase domain-containing protein</fullName>
    </recommendedName>
</protein>
<proteinExistence type="predicted"/>
<dbReference type="InterPro" id="IPR016181">
    <property type="entry name" value="Acyl_CoA_acyltransferase"/>
</dbReference>
<keyword evidence="2" id="KW-0012">Acyltransferase</keyword>
<evidence type="ECO:0000256" key="2">
    <source>
        <dbReference type="ARBA" id="ARBA00023315"/>
    </source>
</evidence>
<gene>
    <name evidence="3" type="ORF">CLPUN_38820</name>
</gene>
<dbReference type="InterPro" id="IPR051016">
    <property type="entry name" value="Diverse_Substrate_AcTransf"/>
</dbReference>
<accession>A0A1S8TAB3</accession>
<dbReference type="PANTHER" id="PTHR10545:SF29">
    <property type="entry name" value="GH14572P-RELATED"/>
    <property type="match status" value="1"/>
</dbReference>
<evidence type="ECO:0000256" key="1">
    <source>
        <dbReference type="ARBA" id="ARBA00022679"/>
    </source>
</evidence>
<dbReference type="EMBL" id="LZZM01000198">
    <property type="protein sequence ID" value="OOM74534.1"/>
    <property type="molecule type" value="Genomic_DNA"/>
</dbReference>
<dbReference type="PANTHER" id="PTHR10545">
    <property type="entry name" value="DIAMINE N-ACETYLTRANSFERASE"/>
    <property type="match status" value="1"/>
</dbReference>
<dbReference type="STRING" id="29367.CLPUN_38820"/>
<dbReference type="GO" id="GO:0008080">
    <property type="term" value="F:N-acetyltransferase activity"/>
    <property type="evidence" value="ECO:0007669"/>
    <property type="project" value="UniProtKB-ARBA"/>
</dbReference>
<name>A0A1S8TAB3_9CLOT</name>
<reference evidence="3 4" key="1">
    <citation type="submission" date="2016-05" db="EMBL/GenBank/DDBJ databases">
        <title>Microbial solvent formation.</title>
        <authorList>
            <person name="Poehlein A."/>
            <person name="Montoya Solano J.D."/>
            <person name="Flitsch S."/>
            <person name="Krabben P."/>
            <person name="Duerre P."/>
            <person name="Daniel R."/>
        </authorList>
    </citation>
    <scope>NUCLEOTIDE SEQUENCE [LARGE SCALE GENOMIC DNA]</scope>
    <source>
        <strain evidence="3 4">DSM 2619</strain>
    </source>
</reference>
<evidence type="ECO:0000313" key="3">
    <source>
        <dbReference type="EMBL" id="OOM74534.1"/>
    </source>
</evidence>
<dbReference type="AlphaFoldDB" id="A0A1S8TAB3"/>
<evidence type="ECO:0008006" key="5">
    <source>
        <dbReference type="Google" id="ProtNLM"/>
    </source>
</evidence>
<keyword evidence="1" id="KW-0808">Transferase</keyword>
<comment type="caution">
    <text evidence="3">The sequence shown here is derived from an EMBL/GenBank/DDBJ whole genome shotgun (WGS) entry which is preliminary data.</text>
</comment>
<dbReference type="SUPFAM" id="SSF55729">
    <property type="entry name" value="Acyl-CoA N-acyltransferases (Nat)"/>
    <property type="match status" value="1"/>
</dbReference>
<organism evidence="3 4">
    <name type="scientific">Clostridium puniceum</name>
    <dbReference type="NCBI Taxonomy" id="29367"/>
    <lineage>
        <taxon>Bacteria</taxon>
        <taxon>Bacillati</taxon>
        <taxon>Bacillota</taxon>
        <taxon>Clostridia</taxon>
        <taxon>Eubacteriales</taxon>
        <taxon>Clostridiaceae</taxon>
        <taxon>Clostridium</taxon>
    </lineage>
</organism>
<dbReference type="Gene3D" id="3.40.630.30">
    <property type="match status" value="1"/>
</dbReference>
<dbReference type="Proteomes" id="UP000190890">
    <property type="component" value="Unassembled WGS sequence"/>
</dbReference>
<keyword evidence="4" id="KW-1185">Reference proteome</keyword>
<evidence type="ECO:0000313" key="4">
    <source>
        <dbReference type="Proteomes" id="UP000190890"/>
    </source>
</evidence>